<keyword evidence="2" id="KW-1185">Reference proteome</keyword>
<gene>
    <name evidence="1" type="ORF">MSG28_001650</name>
</gene>
<evidence type="ECO:0000313" key="2">
    <source>
        <dbReference type="Proteomes" id="UP001064048"/>
    </source>
</evidence>
<comment type="caution">
    <text evidence="1">The sequence shown here is derived from an EMBL/GenBank/DDBJ whole genome shotgun (WGS) entry which is preliminary data.</text>
</comment>
<accession>A0ACC0KVI4</accession>
<protein>
    <submittedName>
        <fullName evidence="1">Uncharacterized protein</fullName>
    </submittedName>
</protein>
<sequence length="57" mass="6429">MTKDAMTRQNKIWKKKGITINTKIRLLCFGDVVLETNDEDTLDGQANKCVDSLTAQD</sequence>
<dbReference type="Proteomes" id="UP001064048">
    <property type="component" value="Chromosome 2"/>
</dbReference>
<dbReference type="EMBL" id="CM046102">
    <property type="protein sequence ID" value="KAI8440300.1"/>
    <property type="molecule type" value="Genomic_DNA"/>
</dbReference>
<evidence type="ECO:0000313" key="1">
    <source>
        <dbReference type="EMBL" id="KAI8440300.1"/>
    </source>
</evidence>
<name>A0ACC0KVI4_CHOFU</name>
<proteinExistence type="predicted"/>
<organism evidence="1 2">
    <name type="scientific">Choristoneura fumiferana</name>
    <name type="common">Spruce budworm moth</name>
    <name type="synonym">Archips fumiferana</name>
    <dbReference type="NCBI Taxonomy" id="7141"/>
    <lineage>
        <taxon>Eukaryota</taxon>
        <taxon>Metazoa</taxon>
        <taxon>Ecdysozoa</taxon>
        <taxon>Arthropoda</taxon>
        <taxon>Hexapoda</taxon>
        <taxon>Insecta</taxon>
        <taxon>Pterygota</taxon>
        <taxon>Neoptera</taxon>
        <taxon>Endopterygota</taxon>
        <taxon>Lepidoptera</taxon>
        <taxon>Glossata</taxon>
        <taxon>Ditrysia</taxon>
        <taxon>Tortricoidea</taxon>
        <taxon>Tortricidae</taxon>
        <taxon>Tortricinae</taxon>
        <taxon>Choristoneura</taxon>
    </lineage>
</organism>
<reference evidence="1 2" key="1">
    <citation type="journal article" date="2022" name="Genome Biol. Evol.">
        <title>The Spruce Budworm Genome: Reconstructing the Evolutionary History of Antifreeze Proteins.</title>
        <authorList>
            <person name="Beliveau C."/>
            <person name="Gagne P."/>
            <person name="Picq S."/>
            <person name="Vernygora O."/>
            <person name="Keeling C.I."/>
            <person name="Pinkney K."/>
            <person name="Doucet D."/>
            <person name="Wen F."/>
            <person name="Johnston J.S."/>
            <person name="Maaroufi H."/>
            <person name="Boyle B."/>
            <person name="Laroche J."/>
            <person name="Dewar K."/>
            <person name="Juretic N."/>
            <person name="Blackburn G."/>
            <person name="Nisole A."/>
            <person name="Brunet B."/>
            <person name="Brandao M."/>
            <person name="Lumley L."/>
            <person name="Duan J."/>
            <person name="Quan G."/>
            <person name="Lucarotti C.J."/>
            <person name="Roe A.D."/>
            <person name="Sperling F.A.H."/>
            <person name="Levesque R.C."/>
            <person name="Cusson M."/>
        </authorList>
    </citation>
    <scope>NUCLEOTIDE SEQUENCE [LARGE SCALE GENOMIC DNA]</scope>
    <source>
        <strain evidence="1">Glfc:IPQL:Cfum</strain>
    </source>
</reference>